<dbReference type="RefSeq" id="WP_281927723.1">
    <property type="nucleotide sequence ID" value="NZ_AP027142.1"/>
</dbReference>
<reference evidence="4 5" key="1">
    <citation type="journal article" date="2023" name="Int. J. Syst. Evol. Microbiol.">
        <title>Methylocystis iwaonis sp. nov., a type II methane-oxidizing bacterium from surface soil of a rice paddy field in Japan, and emended description of the genus Methylocystis (ex Whittenbury et al. 1970) Bowman et al. 1993.</title>
        <authorList>
            <person name="Kaise H."/>
            <person name="Sawadogo J.B."/>
            <person name="Alam M.S."/>
            <person name="Ueno C."/>
            <person name="Dianou D."/>
            <person name="Shinjo R."/>
            <person name="Asakawa S."/>
        </authorList>
    </citation>
    <scope>NUCLEOTIDE SEQUENCE [LARGE SCALE GENOMIC DNA]</scope>
    <source>
        <strain evidence="4 5">SS37A-Re</strain>
    </source>
</reference>
<dbReference type="PANTHER" id="PTHR43575">
    <property type="entry name" value="PROTEIN ABCI7, CHLOROPLASTIC"/>
    <property type="match status" value="1"/>
</dbReference>
<dbReference type="InterPro" id="IPR011542">
    <property type="entry name" value="SUF_FeS_clus_asmbl_SufD"/>
</dbReference>
<dbReference type="InterPro" id="IPR000825">
    <property type="entry name" value="SUF_FeS_clus_asmbl_SufBD_core"/>
</dbReference>
<dbReference type="InterPro" id="IPR055346">
    <property type="entry name" value="Fe-S_cluster_assembly_SufBD"/>
</dbReference>
<feature type="domain" description="SUF system FeS cluster assembly SufBD N-terminal" evidence="3">
    <location>
        <begin position="17"/>
        <end position="58"/>
    </location>
</feature>
<proteinExistence type="inferred from homology"/>
<evidence type="ECO:0000313" key="4">
    <source>
        <dbReference type="EMBL" id="BDV34528.1"/>
    </source>
</evidence>
<dbReference type="EMBL" id="AP027142">
    <property type="protein sequence ID" value="BDV34528.1"/>
    <property type="molecule type" value="Genomic_DNA"/>
</dbReference>
<dbReference type="NCBIfam" id="TIGR01981">
    <property type="entry name" value="sufD"/>
    <property type="match status" value="1"/>
</dbReference>
<comment type="similarity">
    <text evidence="1">Belongs to the iron-sulfur cluster assembly SufBD family.</text>
</comment>
<dbReference type="InterPro" id="IPR037284">
    <property type="entry name" value="SUF_FeS_clus_asmbl_SufBD_sf"/>
</dbReference>
<dbReference type="InterPro" id="IPR045595">
    <property type="entry name" value="SufBD_N"/>
</dbReference>
<evidence type="ECO:0000313" key="5">
    <source>
        <dbReference type="Proteomes" id="UP001317629"/>
    </source>
</evidence>
<evidence type="ECO:0000259" key="2">
    <source>
        <dbReference type="Pfam" id="PF01458"/>
    </source>
</evidence>
<name>A0ABN6VFU4_9HYPH</name>
<sequence>MIKLATEADTAFSALFETMKSKGAASLRQAAWEAFAAKGLPNRRVEAWHYTDLKAALAKPAPIAPAPAGAAELPAAAGTVRLVTLDGVFRADLSDLASLPEGVKIQPLREALAQGAPGVMALVASDDVQAQDPMVAMNAALMQDGVILRIAAGVTLEKKIELASYVSSPEAQSSFTRSLVILGKDAKATIVETAGALTAAPAQDNQTLIVRLASGATLDLVTLASGQGDKLVRVMSLLAHLDEGASLNSYALIEGAGLLRRQIFARLDGERAKVALNGATLARGRQHADTTLVVDHAFPNGESREAFRNIIDEQGTGVFQGKIVVRPHAQKTDGVMQSKAILLSDGATMNNKPELEIFADDVQCGHGATCGRLDKEQLFYLMARGIPRYAAESLLIEGFANEAFAGLEDETLRGYLVERISSWLAARSK</sequence>
<dbReference type="Pfam" id="PF19295">
    <property type="entry name" value="SufBD_N"/>
    <property type="match status" value="2"/>
</dbReference>
<gene>
    <name evidence="4" type="ORF">SS37A_20570</name>
</gene>
<dbReference type="Proteomes" id="UP001317629">
    <property type="component" value="Chromosome"/>
</dbReference>
<protein>
    <submittedName>
        <fullName evidence="4">Fe-S cluster assembly protein SufD</fullName>
    </submittedName>
</protein>
<dbReference type="SUPFAM" id="SSF101960">
    <property type="entry name" value="Stabilizer of iron transporter SufD"/>
    <property type="match status" value="1"/>
</dbReference>
<feature type="domain" description="SUF system FeS cluster assembly SufBD N-terminal" evidence="3">
    <location>
        <begin position="81"/>
        <end position="161"/>
    </location>
</feature>
<evidence type="ECO:0000259" key="3">
    <source>
        <dbReference type="Pfam" id="PF19295"/>
    </source>
</evidence>
<organism evidence="4 5">
    <name type="scientific">Methylocystis iwaonis</name>
    <dbReference type="NCBI Taxonomy" id="2885079"/>
    <lineage>
        <taxon>Bacteria</taxon>
        <taxon>Pseudomonadati</taxon>
        <taxon>Pseudomonadota</taxon>
        <taxon>Alphaproteobacteria</taxon>
        <taxon>Hyphomicrobiales</taxon>
        <taxon>Methylocystaceae</taxon>
        <taxon>Methylocystis</taxon>
    </lineage>
</organism>
<evidence type="ECO:0000256" key="1">
    <source>
        <dbReference type="ARBA" id="ARBA00043967"/>
    </source>
</evidence>
<feature type="domain" description="SUF system FeS cluster assembly SufBD core" evidence="2">
    <location>
        <begin position="170"/>
        <end position="399"/>
    </location>
</feature>
<dbReference type="PANTHER" id="PTHR43575:SF1">
    <property type="entry name" value="PROTEIN ABCI7, CHLOROPLASTIC"/>
    <property type="match status" value="1"/>
</dbReference>
<accession>A0ABN6VFU4</accession>
<dbReference type="Pfam" id="PF01458">
    <property type="entry name" value="SUFBD_core"/>
    <property type="match status" value="1"/>
</dbReference>
<keyword evidence="5" id="KW-1185">Reference proteome</keyword>